<protein>
    <recommendedName>
        <fullName evidence="7">Sulfatase N-terminal domain-containing protein</fullName>
    </recommendedName>
</protein>
<keyword evidence="3" id="KW-0808">Transferase</keyword>
<evidence type="ECO:0000313" key="9">
    <source>
        <dbReference type="Proteomes" id="UP000620127"/>
    </source>
</evidence>
<dbReference type="InterPro" id="IPR000917">
    <property type="entry name" value="Sulfatase_N"/>
</dbReference>
<dbReference type="Proteomes" id="UP000620127">
    <property type="component" value="Unassembled WGS sequence"/>
</dbReference>
<proteinExistence type="predicted"/>
<evidence type="ECO:0000256" key="3">
    <source>
        <dbReference type="ARBA" id="ARBA00022679"/>
    </source>
</evidence>
<dbReference type="InterPro" id="IPR017850">
    <property type="entry name" value="Alkaline_phosphatase_core_sf"/>
</dbReference>
<gene>
    <name evidence="8" type="ORF">GCM10011282_18880</name>
</gene>
<dbReference type="SUPFAM" id="SSF53649">
    <property type="entry name" value="Alkaline phosphatase-like"/>
    <property type="match status" value="1"/>
</dbReference>
<dbReference type="InterPro" id="IPR040423">
    <property type="entry name" value="PEA_transferase"/>
</dbReference>
<reference evidence="9" key="1">
    <citation type="journal article" date="2019" name="Int. J. Syst. Evol. Microbiol.">
        <title>The Global Catalogue of Microorganisms (GCM) 10K type strain sequencing project: providing services to taxonomists for standard genome sequencing and annotation.</title>
        <authorList>
            <consortium name="The Broad Institute Genomics Platform"/>
            <consortium name="The Broad Institute Genome Sequencing Center for Infectious Disease"/>
            <person name="Wu L."/>
            <person name="Ma J."/>
        </authorList>
    </citation>
    <scope>NUCLEOTIDE SEQUENCE [LARGE SCALE GENOMIC DNA]</scope>
    <source>
        <strain evidence="9">KCTC 23916</strain>
    </source>
</reference>
<evidence type="ECO:0000256" key="4">
    <source>
        <dbReference type="ARBA" id="ARBA00022692"/>
    </source>
</evidence>
<comment type="subcellular location">
    <subcellularLocation>
        <location evidence="1">Cell membrane</location>
        <topology evidence="1">Multi-pass membrane protein</topology>
    </subcellularLocation>
</comment>
<dbReference type="CDD" id="cd16017">
    <property type="entry name" value="LptA"/>
    <property type="match status" value="1"/>
</dbReference>
<evidence type="ECO:0000313" key="8">
    <source>
        <dbReference type="EMBL" id="GGX12985.1"/>
    </source>
</evidence>
<keyword evidence="6" id="KW-0472">Membrane</keyword>
<feature type="domain" description="Sulfatase N-terminal" evidence="7">
    <location>
        <begin position="26"/>
        <end position="311"/>
    </location>
</feature>
<keyword evidence="5" id="KW-1133">Transmembrane helix</keyword>
<name>A0ABQ2XEP7_9BURK</name>
<dbReference type="Pfam" id="PF00884">
    <property type="entry name" value="Sulfatase"/>
    <property type="match status" value="1"/>
</dbReference>
<keyword evidence="2" id="KW-1003">Cell membrane</keyword>
<dbReference type="EMBL" id="BMYT01000003">
    <property type="protein sequence ID" value="GGX12985.1"/>
    <property type="molecule type" value="Genomic_DNA"/>
</dbReference>
<evidence type="ECO:0000256" key="6">
    <source>
        <dbReference type="ARBA" id="ARBA00023136"/>
    </source>
</evidence>
<keyword evidence="9" id="KW-1185">Reference proteome</keyword>
<evidence type="ECO:0000256" key="2">
    <source>
        <dbReference type="ARBA" id="ARBA00022475"/>
    </source>
</evidence>
<sequence>MTSQDVDTTHIVVRRRAIPKQDEVHVLVIGESSRFDRWQVNGYTRPTSPFLAKLDDSEFLSFKRVHGGGNLTIVAVPILLTGVLPEKYQASARYATILDYMKKAGFMTAWLSSQDAQVGAQAKVRADLILARHNNMGQPKYLFERLPYDEELLPLLDQVLEFSHQKKFIVLHTTGNHMDYHLRYPPRFAQFSSKQDNLYTQRQELQDSYDNSVLYVDWFLDQVIQKLKSRNVISTMSFIADHGDDLYDHGVQRFGHGSSDSSQYEQHIPYFKWGSEGFRQQYASQWEQLSRHQSAAIGAENYFHTMLDLLDMQYPLQRRDLSLVRTDYQMRANAKVLANNGNLVEIKVP</sequence>
<accession>A0ABQ2XEP7</accession>
<keyword evidence="4" id="KW-0812">Transmembrane</keyword>
<dbReference type="Gene3D" id="3.40.720.10">
    <property type="entry name" value="Alkaline Phosphatase, subunit A"/>
    <property type="match status" value="1"/>
</dbReference>
<dbReference type="InterPro" id="IPR058130">
    <property type="entry name" value="PEA_transf_C"/>
</dbReference>
<organism evidence="8 9">
    <name type="scientific">Undibacterium macrobrachii</name>
    <dbReference type="NCBI Taxonomy" id="1119058"/>
    <lineage>
        <taxon>Bacteria</taxon>
        <taxon>Pseudomonadati</taxon>
        <taxon>Pseudomonadota</taxon>
        <taxon>Betaproteobacteria</taxon>
        <taxon>Burkholderiales</taxon>
        <taxon>Oxalobacteraceae</taxon>
        <taxon>Undibacterium</taxon>
    </lineage>
</organism>
<evidence type="ECO:0000256" key="5">
    <source>
        <dbReference type="ARBA" id="ARBA00022989"/>
    </source>
</evidence>
<comment type="caution">
    <text evidence="8">The sequence shown here is derived from an EMBL/GenBank/DDBJ whole genome shotgun (WGS) entry which is preliminary data.</text>
</comment>
<evidence type="ECO:0000256" key="1">
    <source>
        <dbReference type="ARBA" id="ARBA00004651"/>
    </source>
</evidence>
<dbReference type="PANTHER" id="PTHR30443:SF0">
    <property type="entry name" value="PHOSPHOETHANOLAMINE TRANSFERASE EPTA"/>
    <property type="match status" value="1"/>
</dbReference>
<evidence type="ECO:0000259" key="7">
    <source>
        <dbReference type="Pfam" id="PF00884"/>
    </source>
</evidence>
<dbReference type="PANTHER" id="PTHR30443">
    <property type="entry name" value="INNER MEMBRANE PROTEIN"/>
    <property type="match status" value="1"/>
</dbReference>